<evidence type="ECO:0000313" key="2">
    <source>
        <dbReference type="Proteomes" id="UP000234323"/>
    </source>
</evidence>
<organism evidence="1 2">
    <name type="scientific">Rhizophagus irregularis</name>
    <dbReference type="NCBI Taxonomy" id="588596"/>
    <lineage>
        <taxon>Eukaryota</taxon>
        <taxon>Fungi</taxon>
        <taxon>Fungi incertae sedis</taxon>
        <taxon>Mucoromycota</taxon>
        <taxon>Glomeromycotina</taxon>
        <taxon>Glomeromycetes</taxon>
        <taxon>Glomerales</taxon>
        <taxon>Glomeraceae</taxon>
        <taxon>Rhizophagus</taxon>
    </lineage>
</organism>
<dbReference type="AlphaFoldDB" id="A0A2I1HX69"/>
<keyword evidence="2" id="KW-1185">Reference proteome</keyword>
<reference evidence="1 2" key="1">
    <citation type="submission" date="2015-10" db="EMBL/GenBank/DDBJ databases">
        <title>Genome analyses suggest a sexual origin of heterokaryosis in a supposedly ancient asexual fungus.</title>
        <authorList>
            <person name="Ropars J."/>
            <person name="Sedzielewska K."/>
            <person name="Noel J."/>
            <person name="Charron P."/>
            <person name="Farinelli L."/>
            <person name="Marton T."/>
            <person name="Kruger M."/>
            <person name="Pelin A."/>
            <person name="Brachmann A."/>
            <person name="Corradi N."/>
        </authorList>
    </citation>
    <scope>NUCLEOTIDE SEQUENCE [LARGE SCALE GENOMIC DNA]</scope>
    <source>
        <strain evidence="1 2">A4</strain>
    </source>
</reference>
<proteinExistence type="predicted"/>
<name>A0A2I1HX69_9GLOM</name>
<comment type="caution">
    <text evidence="1">The sequence shown here is derived from an EMBL/GenBank/DDBJ whole genome shotgun (WGS) entry which is preliminary data.</text>
</comment>
<gene>
    <name evidence="1" type="ORF">RhiirA4_492424</name>
</gene>
<sequence length="163" mass="19361">MDTVSILFQKADNRSLEPTELAGNLIKWDIHVGDGIIKLEVFKKGKLISERTENYHFPYKYINDFHDDHELIASSLFNNNDIVILLATFGILIYTFSENNKSSEKDKSIFLNYFYFMKFDEYLCSYERKKYMKILQHYKRMFSKSTLPSPNYDSFRLDGWVSD</sequence>
<dbReference type="Proteomes" id="UP000234323">
    <property type="component" value="Unassembled WGS sequence"/>
</dbReference>
<protein>
    <submittedName>
        <fullName evidence="1">Uncharacterized protein</fullName>
    </submittedName>
</protein>
<evidence type="ECO:0000313" key="1">
    <source>
        <dbReference type="EMBL" id="PKY63455.1"/>
    </source>
</evidence>
<dbReference type="EMBL" id="LLXI01010356">
    <property type="protein sequence ID" value="PKY63455.1"/>
    <property type="molecule type" value="Genomic_DNA"/>
</dbReference>
<feature type="non-terminal residue" evidence="1">
    <location>
        <position position="163"/>
    </location>
</feature>
<accession>A0A2I1HX69</accession>